<dbReference type="EMBL" id="OOIL02001451">
    <property type="protein sequence ID" value="VFQ75367.1"/>
    <property type="molecule type" value="Genomic_DNA"/>
</dbReference>
<keyword evidence="2" id="KW-1185">Reference proteome</keyword>
<organism evidence="1 2">
    <name type="scientific">Cuscuta campestris</name>
    <dbReference type="NCBI Taxonomy" id="132261"/>
    <lineage>
        <taxon>Eukaryota</taxon>
        <taxon>Viridiplantae</taxon>
        <taxon>Streptophyta</taxon>
        <taxon>Embryophyta</taxon>
        <taxon>Tracheophyta</taxon>
        <taxon>Spermatophyta</taxon>
        <taxon>Magnoliopsida</taxon>
        <taxon>eudicotyledons</taxon>
        <taxon>Gunneridae</taxon>
        <taxon>Pentapetalae</taxon>
        <taxon>asterids</taxon>
        <taxon>lamiids</taxon>
        <taxon>Solanales</taxon>
        <taxon>Convolvulaceae</taxon>
        <taxon>Cuscuteae</taxon>
        <taxon>Cuscuta</taxon>
        <taxon>Cuscuta subgen. Grammica</taxon>
        <taxon>Cuscuta sect. Cleistogrammica</taxon>
    </lineage>
</organism>
<evidence type="ECO:0000313" key="1">
    <source>
        <dbReference type="EMBL" id="VFQ75367.1"/>
    </source>
</evidence>
<proteinExistence type="predicted"/>
<protein>
    <submittedName>
        <fullName evidence="1">Uncharacterized protein</fullName>
    </submittedName>
</protein>
<accession>A0A484LG95</accession>
<dbReference type="Proteomes" id="UP000595140">
    <property type="component" value="Unassembled WGS sequence"/>
</dbReference>
<gene>
    <name evidence="1" type="ORF">CCAM_LOCUS17143</name>
</gene>
<dbReference type="AlphaFoldDB" id="A0A484LG95"/>
<name>A0A484LG95_9ASTE</name>
<reference evidence="1 2" key="1">
    <citation type="submission" date="2018-04" db="EMBL/GenBank/DDBJ databases">
        <authorList>
            <person name="Vogel A."/>
        </authorList>
    </citation>
    <scope>NUCLEOTIDE SEQUENCE [LARGE SCALE GENOMIC DNA]</scope>
</reference>
<sequence length="124" mass="14019">MLPKQFSKFWIYQQPKPNTKTLKIQQHSVRKRPHVKRLSLSKSQEIALISAARKIQSIAGQNSGSSKPFQFQFPAQAHSKVVGQVGGPNISFPRGNIQTVVFQEYKHQVQTIITHGHWTASAFI</sequence>
<evidence type="ECO:0000313" key="2">
    <source>
        <dbReference type="Proteomes" id="UP000595140"/>
    </source>
</evidence>